<dbReference type="Proteomes" id="UP000814033">
    <property type="component" value="Unassembled WGS sequence"/>
</dbReference>
<protein>
    <submittedName>
        <fullName evidence="1">Uncharacterized protein</fullName>
    </submittedName>
</protein>
<evidence type="ECO:0000313" key="1">
    <source>
        <dbReference type="EMBL" id="KAI0047181.1"/>
    </source>
</evidence>
<proteinExistence type="predicted"/>
<organism evidence="1 2">
    <name type="scientific">Auriscalpium vulgare</name>
    <dbReference type="NCBI Taxonomy" id="40419"/>
    <lineage>
        <taxon>Eukaryota</taxon>
        <taxon>Fungi</taxon>
        <taxon>Dikarya</taxon>
        <taxon>Basidiomycota</taxon>
        <taxon>Agaricomycotina</taxon>
        <taxon>Agaricomycetes</taxon>
        <taxon>Russulales</taxon>
        <taxon>Auriscalpiaceae</taxon>
        <taxon>Auriscalpium</taxon>
    </lineage>
</organism>
<sequence length="238" mass="26252">MAYPQNSTFTLMSPIPPKPAMLPSMDESLTTGYLAAALGPAGTSDHLSLLVGPRTRVQLWQCHSLRGAVYVREASPAPYMYRVDHVAAPTRGRVVPIVWSGARMRPEWPVWFDSMNGGLGVGVVEAMRRGPLSRHGERLVRMFADTSRVCISWPGCQEYSKSFPADRLHQTATADELLYNLAWAVHAVLSGNVVYDHARVDVPRGLEVGVVRPEDVTIVGALNLAQGKWYPILRVAHR</sequence>
<evidence type="ECO:0000313" key="2">
    <source>
        <dbReference type="Proteomes" id="UP000814033"/>
    </source>
</evidence>
<reference evidence="1" key="1">
    <citation type="submission" date="2021-02" db="EMBL/GenBank/DDBJ databases">
        <authorList>
            <consortium name="DOE Joint Genome Institute"/>
            <person name="Ahrendt S."/>
            <person name="Looney B.P."/>
            <person name="Miyauchi S."/>
            <person name="Morin E."/>
            <person name="Drula E."/>
            <person name="Courty P.E."/>
            <person name="Chicoki N."/>
            <person name="Fauchery L."/>
            <person name="Kohler A."/>
            <person name="Kuo A."/>
            <person name="Labutti K."/>
            <person name="Pangilinan J."/>
            <person name="Lipzen A."/>
            <person name="Riley R."/>
            <person name="Andreopoulos W."/>
            <person name="He G."/>
            <person name="Johnson J."/>
            <person name="Barry K.W."/>
            <person name="Grigoriev I.V."/>
            <person name="Nagy L."/>
            <person name="Hibbett D."/>
            <person name="Henrissat B."/>
            <person name="Matheny P.B."/>
            <person name="Labbe J."/>
            <person name="Martin F."/>
        </authorList>
    </citation>
    <scope>NUCLEOTIDE SEQUENCE</scope>
    <source>
        <strain evidence="1">FP105234-sp</strain>
    </source>
</reference>
<reference evidence="1" key="2">
    <citation type="journal article" date="2022" name="New Phytol.">
        <title>Evolutionary transition to the ectomycorrhizal habit in the genomes of a hyperdiverse lineage of mushroom-forming fungi.</title>
        <authorList>
            <person name="Looney B."/>
            <person name="Miyauchi S."/>
            <person name="Morin E."/>
            <person name="Drula E."/>
            <person name="Courty P.E."/>
            <person name="Kohler A."/>
            <person name="Kuo A."/>
            <person name="LaButti K."/>
            <person name="Pangilinan J."/>
            <person name="Lipzen A."/>
            <person name="Riley R."/>
            <person name="Andreopoulos W."/>
            <person name="He G."/>
            <person name="Johnson J."/>
            <person name="Nolan M."/>
            <person name="Tritt A."/>
            <person name="Barry K.W."/>
            <person name="Grigoriev I.V."/>
            <person name="Nagy L.G."/>
            <person name="Hibbett D."/>
            <person name="Henrissat B."/>
            <person name="Matheny P.B."/>
            <person name="Labbe J."/>
            <person name="Martin F.M."/>
        </authorList>
    </citation>
    <scope>NUCLEOTIDE SEQUENCE</scope>
    <source>
        <strain evidence="1">FP105234-sp</strain>
    </source>
</reference>
<comment type="caution">
    <text evidence="1">The sequence shown here is derived from an EMBL/GenBank/DDBJ whole genome shotgun (WGS) entry which is preliminary data.</text>
</comment>
<gene>
    <name evidence="1" type="ORF">FA95DRAFT_1606277</name>
</gene>
<dbReference type="EMBL" id="MU275909">
    <property type="protein sequence ID" value="KAI0047181.1"/>
    <property type="molecule type" value="Genomic_DNA"/>
</dbReference>
<name>A0ACB8RTT9_9AGAM</name>
<keyword evidence="2" id="KW-1185">Reference proteome</keyword>
<accession>A0ACB8RTT9</accession>